<evidence type="ECO:0000313" key="4">
    <source>
        <dbReference type="EMBL" id="SIR14996.1"/>
    </source>
</evidence>
<keyword evidence="5" id="KW-1185">Reference proteome</keyword>
<proteinExistence type="predicted"/>
<dbReference type="OrthoDB" id="46222at2157"/>
<dbReference type="PANTHER" id="PTHR43685:SF2">
    <property type="entry name" value="GLYCOSYLTRANSFERASE 2-LIKE DOMAIN-CONTAINING PROTEIN"/>
    <property type="match status" value="1"/>
</dbReference>
<dbReference type="InterPro" id="IPR050834">
    <property type="entry name" value="Glycosyltransf_2"/>
</dbReference>
<name>A0A1N6YKD2_9EURY</name>
<dbReference type="PANTHER" id="PTHR43685">
    <property type="entry name" value="GLYCOSYLTRANSFERASE"/>
    <property type="match status" value="1"/>
</dbReference>
<dbReference type="Proteomes" id="UP000187321">
    <property type="component" value="Chromosome"/>
</dbReference>
<dbReference type="CDD" id="cd00761">
    <property type="entry name" value="Glyco_tranf_GTA_type"/>
    <property type="match status" value="1"/>
</dbReference>
<sequence length="333" mass="35855">MTRVSVIIPTYNRAGSLSRAIDSALAQTVDDLEVVVVDDGSTDGTAAVLSAYDDRRVRPIVHATNQGANVARNTGLAHARGEYVAFLDSDDVWDPTKLERQLAVLEGRSEAWVGAYCDSTLELSGTSGLLRTTAATVLASGDEQPTMEGGDELIGEILADNVQPGAGSTLLVRTNVARAVGGFDEELDRFQDPEFCLRVLEAGNLAYVDEELVVREDTGQPSADLIRGANEAYRERYADTIDRFEAEGYDIRSSHELILAKAYASEGRILRAAWHLRNAGVAPRQYPGLGWAIATGVRRRPAPVAVTITVLTLLSAIVVAYGVHTVSGRLEDE</sequence>
<accession>A0A1N6YKD2</accession>
<reference evidence="4 5" key="2">
    <citation type="submission" date="2017-01" db="EMBL/GenBank/DDBJ databases">
        <authorList>
            <person name="Mah S.A."/>
            <person name="Swanson W.J."/>
            <person name="Moy G.W."/>
            <person name="Vacquier V.D."/>
        </authorList>
    </citation>
    <scope>NUCLEOTIDE SEQUENCE [LARGE SCALE GENOMIC DNA]</scope>
    <source>
        <strain evidence="4 5">CGMCC 1.8909</strain>
    </source>
</reference>
<dbReference type="AlphaFoldDB" id="A0A1N6YKD2"/>
<feature type="transmembrane region" description="Helical" evidence="1">
    <location>
        <begin position="304"/>
        <end position="323"/>
    </location>
</feature>
<dbReference type="InterPro" id="IPR001173">
    <property type="entry name" value="Glyco_trans_2-like"/>
</dbReference>
<dbReference type="GeneID" id="30954850"/>
<dbReference type="STRING" id="588898.BB347_02865"/>
<dbReference type="RefSeq" id="WP_076578587.1">
    <property type="nucleotide sequence ID" value="NZ_CP019327.1"/>
</dbReference>
<dbReference type="EMBL" id="FTNP01000001">
    <property type="protein sequence ID" value="SIR14996.1"/>
    <property type="molecule type" value="Genomic_DNA"/>
</dbReference>
<organism evidence="4 5">
    <name type="scientific">Natronorubrum daqingense</name>
    <dbReference type="NCBI Taxonomy" id="588898"/>
    <lineage>
        <taxon>Archaea</taxon>
        <taxon>Methanobacteriati</taxon>
        <taxon>Methanobacteriota</taxon>
        <taxon>Stenosarchaea group</taxon>
        <taxon>Halobacteria</taxon>
        <taxon>Halobacteriales</taxon>
        <taxon>Natrialbaceae</taxon>
        <taxon>Natronorubrum</taxon>
    </lineage>
</organism>
<keyword evidence="1" id="KW-1133">Transmembrane helix</keyword>
<feature type="domain" description="Glycosyltransferase 2-like" evidence="2">
    <location>
        <begin position="5"/>
        <end position="107"/>
    </location>
</feature>
<keyword evidence="1" id="KW-0472">Membrane</keyword>
<dbReference type="Gene3D" id="3.90.550.10">
    <property type="entry name" value="Spore Coat Polysaccharide Biosynthesis Protein SpsA, Chain A"/>
    <property type="match status" value="1"/>
</dbReference>
<dbReference type="SUPFAM" id="SSF53448">
    <property type="entry name" value="Nucleotide-diphospho-sugar transferases"/>
    <property type="match status" value="1"/>
</dbReference>
<dbReference type="KEGG" id="hda:BB347_02865"/>
<gene>
    <name evidence="3" type="ORF">BB347_02865</name>
    <name evidence="4" type="ORF">SAMN05421809_0472</name>
</gene>
<dbReference type="Proteomes" id="UP000185687">
    <property type="component" value="Unassembled WGS sequence"/>
</dbReference>
<dbReference type="GO" id="GO:0016740">
    <property type="term" value="F:transferase activity"/>
    <property type="evidence" value="ECO:0007669"/>
    <property type="project" value="UniProtKB-KW"/>
</dbReference>
<dbReference type="InterPro" id="IPR029044">
    <property type="entry name" value="Nucleotide-diphossugar_trans"/>
</dbReference>
<reference evidence="3 6" key="1">
    <citation type="submission" date="2017-01" db="EMBL/GenBank/DDBJ databases">
        <title>Complete genome sequence of Haloterrigena daqingensis type strain (JX313T).</title>
        <authorList>
            <person name="Shuang W."/>
        </authorList>
    </citation>
    <scope>NUCLEOTIDE SEQUENCE [LARGE SCALE GENOMIC DNA]</scope>
    <source>
        <strain evidence="3 6">JX313</strain>
    </source>
</reference>
<evidence type="ECO:0000313" key="3">
    <source>
        <dbReference type="EMBL" id="APX95638.1"/>
    </source>
</evidence>
<evidence type="ECO:0000256" key="1">
    <source>
        <dbReference type="SAM" id="Phobius"/>
    </source>
</evidence>
<evidence type="ECO:0000313" key="5">
    <source>
        <dbReference type="Proteomes" id="UP000185687"/>
    </source>
</evidence>
<dbReference type="Pfam" id="PF00535">
    <property type="entry name" value="Glycos_transf_2"/>
    <property type="match status" value="1"/>
</dbReference>
<keyword evidence="4" id="KW-0808">Transferase</keyword>
<evidence type="ECO:0000313" key="6">
    <source>
        <dbReference type="Proteomes" id="UP000187321"/>
    </source>
</evidence>
<dbReference type="EMBL" id="CP019327">
    <property type="protein sequence ID" value="APX95638.1"/>
    <property type="molecule type" value="Genomic_DNA"/>
</dbReference>
<keyword evidence="1" id="KW-0812">Transmembrane</keyword>
<evidence type="ECO:0000259" key="2">
    <source>
        <dbReference type="Pfam" id="PF00535"/>
    </source>
</evidence>
<protein>
    <submittedName>
        <fullName evidence="4">Glycosyl transferase family 2</fullName>
    </submittedName>
</protein>